<dbReference type="Proteomes" id="UP001214757">
    <property type="component" value="Unassembled WGS sequence"/>
</dbReference>
<comment type="caution">
    <text evidence="1">The sequence shown here is derived from an EMBL/GenBank/DDBJ whole genome shotgun (WGS) entry which is preliminary data.</text>
</comment>
<evidence type="ECO:0000313" key="2">
    <source>
        <dbReference type="Proteomes" id="UP001214757"/>
    </source>
</evidence>
<dbReference type="RefSeq" id="WP_273577789.1">
    <property type="nucleotide sequence ID" value="NZ_JAQRFO010000001.1"/>
</dbReference>
<organism evidence="1 2">
    <name type="scientific">Xenorhabdus aichiensis</name>
    <dbReference type="NCBI Taxonomy" id="3025874"/>
    <lineage>
        <taxon>Bacteria</taxon>
        <taxon>Pseudomonadati</taxon>
        <taxon>Pseudomonadota</taxon>
        <taxon>Gammaproteobacteria</taxon>
        <taxon>Enterobacterales</taxon>
        <taxon>Morganellaceae</taxon>
        <taxon>Xenorhabdus</taxon>
    </lineage>
</organism>
<keyword evidence="2" id="KW-1185">Reference proteome</keyword>
<dbReference type="EMBL" id="JAQRFO010000001">
    <property type="protein sequence ID" value="MDC9620114.1"/>
    <property type="molecule type" value="Genomic_DNA"/>
</dbReference>
<reference evidence="1 2" key="1">
    <citation type="submission" date="2023-02" db="EMBL/GenBank/DDBJ databases">
        <title>Entomopathogenic bacteria.</title>
        <authorList>
            <person name="Machado R.A."/>
        </authorList>
    </citation>
    <scope>NUCLEOTIDE SEQUENCE [LARGE SCALE GENOMIC DNA]</scope>
    <source>
        <strain evidence="1 2">XENO-7</strain>
    </source>
</reference>
<proteinExistence type="predicted"/>
<gene>
    <name evidence="1" type="ORF">PSI22_00350</name>
</gene>
<evidence type="ECO:0000313" key="1">
    <source>
        <dbReference type="EMBL" id="MDC9620114.1"/>
    </source>
</evidence>
<protein>
    <submittedName>
        <fullName evidence="1">Uncharacterized protein</fullName>
    </submittedName>
</protein>
<name>A0ABT5LXF4_9GAMM</name>
<sequence>MIKQLSLVAAISKELSNQQPGITISQAQLAAIIAAANDICAAFEPPETPARNLCNSCNDWQRGGCHSGCVAYDKRD</sequence>
<accession>A0ABT5LXF4</accession>